<evidence type="ECO:0000256" key="1">
    <source>
        <dbReference type="SAM" id="Phobius"/>
    </source>
</evidence>
<accession>A0A8S9ZRE2</accession>
<gene>
    <name evidence="2" type="ORF">Mgra_00004716</name>
</gene>
<evidence type="ECO:0000313" key="3">
    <source>
        <dbReference type="Proteomes" id="UP000605970"/>
    </source>
</evidence>
<name>A0A8S9ZRE2_9BILA</name>
<feature type="transmembrane region" description="Helical" evidence="1">
    <location>
        <begin position="80"/>
        <end position="109"/>
    </location>
</feature>
<comment type="caution">
    <text evidence="2">The sequence shown here is derived from an EMBL/GenBank/DDBJ whole genome shotgun (WGS) entry which is preliminary data.</text>
</comment>
<dbReference type="Proteomes" id="UP000605970">
    <property type="component" value="Unassembled WGS sequence"/>
</dbReference>
<proteinExistence type="predicted"/>
<organism evidence="2 3">
    <name type="scientific">Meloidogyne graminicola</name>
    <dbReference type="NCBI Taxonomy" id="189291"/>
    <lineage>
        <taxon>Eukaryota</taxon>
        <taxon>Metazoa</taxon>
        <taxon>Ecdysozoa</taxon>
        <taxon>Nematoda</taxon>
        <taxon>Chromadorea</taxon>
        <taxon>Rhabditida</taxon>
        <taxon>Tylenchina</taxon>
        <taxon>Tylenchomorpha</taxon>
        <taxon>Tylenchoidea</taxon>
        <taxon>Meloidogynidae</taxon>
        <taxon>Meloidogyninae</taxon>
        <taxon>Meloidogyne</taxon>
    </lineage>
</organism>
<dbReference type="Pfam" id="PF10321">
    <property type="entry name" value="7TM_GPCR_Srt"/>
    <property type="match status" value="1"/>
</dbReference>
<dbReference type="EMBL" id="JABEBT010000037">
    <property type="protein sequence ID" value="KAF7635804.1"/>
    <property type="molecule type" value="Genomic_DNA"/>
</dbReference>
<dbReference type="Gene3D" id="1.20.1070.10">
    <property type="entry name" value="Rhodopsin 7-helix transmembrane proteins"/>
    <property type="match status" value="1"/>
</dbReference>
<keyword evidence="3" id="KW-1185">Reference proteome</keyword>
<dbReference type="PANTHER" id="PTHR23021">
    <property type="entry name" value="SERPENTINE RECEPTOR, CLASS T"/>
    <property type="match status" value="1"/>
</dbReference>
<feature type="transmembrane region" description="Helical" evidence="1">
    <location>
        <begin position="173"/>
        <end position="192"/>
    </location>
</feature>
<dbReference type="InterPro" id="IPR019425">
    <property type="entry name" value="7TM_GPCR_serpentine_rcpt_Srt"/>
</dbReference>
<dbReference type="SUPFAM" id="SSF81321">
    <property type="entry name" value="Family A G protein-coupled receptor-like"/>
    <property type="match status" value="1"/>
</dbReference>
<keyword evidence="1" id="KW-0812">Transmembrane</keyword>
<feature type="transmembrane region" description="Helical" evidence="1">
    <location>
        <begin position="36"/>
        <end position="59"/>
    </location>
</feature>
<sequence length="253" mass="29373">MFYVGINDILCLFICGLLTGILALKGAVFCSYPNLIFISGVAGGVFWCNETISSILLALNRCLEISIPSFSDYLFFGYKTWIWLFIPFLYSLIDLIFKPVLFNGIYFSWFFNPNIGYIDDFGKIYYNHMITFNNIVVVTILPGSYILFIIILICKKSSIKFTNKSQKKIFIQVFFISSINIIAAIIYVYMQFIHINKYIIFIGMFGWFFTHGFKSIIYLLLNETIQNDFLKMIYLVISRFNRIASTTMNLNVI</sequence>
<evidence type="ECO:0008006" key="4">
    <source>
        <dbReference type="Google" id="ProtNLM"/>
    </source>
</evidence>
<keyword evidence="1" id="KW-0472">Membrane</keyword>
<feature type="transmembrane region" description="Helical" evidence="1">
    <location>
        <begin position="129"/>
        <end position="153"/>
    </location>
</feature>
<dbReference type="AlphaFoldDB" id="A0A8S9ZRE2"/>
<dbReference type="PANTHER" id="PTHR23021:SF11">
    <property type="entry name" value="SERPENTINE RECEPTOR, CLASS T"/>
    <property type="match status" value="1"/>
</dbReference>
<evidence type="ECO:0000313" key="2">
    <source>
        <dbReference type="EMBL" id="KAF7635804.1"/>
    </source>
</evidence>
<feature type="transmembrane region" description="Helical" evidence="1">
    <location>
        <begin position="198"/>
        <end position="221"/>
    </location>
</feature>
<reference evidence="2" key="1">
    <citation type="journal article" date="2020" name="Ecol. Evol.">
        <title>Genome structure and content of the rice root-knot nematode (Meloidogyne graminicola).</title>
        <authorList>
            <person name="Phan N.T."/>
            <person name="Danchin E.G.J."/>
            <person name="Klopp C."/>
            <person name="Perfus-Barbeoch L."/>
            <person name="Kozlowski D.K."/>
            <person name="Koutsovoulos G.D."/>
            <person name="Lopez-Roques C."/>
            <person name="Bouchez O."/>
            <person name="Zahm M."/>
            <person name="Besnard G."/>
            <person name="Bellafiore S."/>
        </authorList>
    </citation>
    <scope>NUCLEOTIDE SEQUENCE</scope>
    <source>
        <strain evidence="2">VN-18</strain>
    </source>
</reference>
<dbReference type="OrthoDB" id="5873245at2759"/>
<keyword evidence="1" id="KW-1133">Transmembrane helix</keyword>
<protein>
    <recommendedName>
        <fullName evidence="4">7TM_GPCR_Srx domain-containing protein</fullName>
    </recommendedName>
</protein>